<dbReference type="PROSITE" id="PS50112">
    <property type="entry name" value="PAS"/>
    <property type="match status" value="1"/>
</dbReference>
<dbReference type="InterPro" id="IPR006675">
    <property type="entry name" value="HDIG_dom"/>
</dbReference>
<dbReference type="CDD" id="cd00077">
    <property type="entry name" value="HDc"/>
    <property type="match status" value="1"/>
</dbReference>
<dbReference type="PANTHER" id="PTHR43155:SF2">
    <property type="entry name" value="CYCLIC DI-GMP PHOSPHODIESTERASE PA4108"/>
    <property type="match status" value="1"/>
</dbReference>
<feature type="domain" description="HD" evidence="4">
    <location>
        <begin position="163"/>
        <end position="285"/>
    </location>
</feature>
<dbReference type="PROSITE" id="PS50113">
    <property type="entry name" value="PAC"/>
    <property type="match status" value="1"/>
</dbReference>
<evidence type="ECO:0000256" key="1">
    <source>
        <dbReference type="SAM" id="Coils"/>
    </source>
</evidence>
<dbReference type="InterPro" id="IPR006674">
    <property type="entry name" value="HD_domain"/>
</dbReference>
<dbReference type="PANTHER" id="PTHR43155">
    <property type="entry name" value="CYCLIC DI-GMP PHOSPHODIESTERASE PA4108-RELATED"/>
    <property type="match status" value="1"/>
</dbReference>
<evidence type="ECO:0000259" key="2">
    <source>
        <dbReference type="PROSITE" id="PS50112"/>
    </source>
</evidence>
<dbReference type="InterPro" id="IPR013655">
    <property type="entry name" value="PAS_fold_3"/>
</dbReference>
<evidence type="ECO:0000259" key="5">
    <source>
        <dbReference type="PROSITE" id="PS51832"/>
    </source>
</evidence>
<evidence type="ECO:0000313" key="6">
    <source>
        <dbReference type="EMBL" id="RFT16268.1"/>
    </source>
</evidence>
<dbReference type="Gene3D" id="1.10.3210.10">
    <property type="entry name" value="Hypothetical protein af1432"/>
    <property type="match status" value="1"/>
</dbReference>
<dbReference type="InterPro" id="IPR035965">
    <property type="entry name" value="PAS-like_dom_sf"/>
</dbReference>
<dbReference type="PROSITE" id="PS51832">
    <property type="entry name" value="HD_GYP"/>
    <property type="match status" value="1"/>
</dbReference>
<dbReference type="InterPro" id="IPR000014">
    <property type="entry name" value="PAS"/>
</dbReference>
<accession>A0A3E2BNH6</accession>
<dbReference type="PROSITE" id="PS51831">
    <property type="entry name" value="HD"/>
    <property type="match status" value="1"/>
</dbReference>
<proteinExistence type="predicted"/>
<dbReference type="Gene3D" id="3.30.450.20">
    <property type="entry name" value="PAS domain"/>
    <property type="match status" value="1"/>
</dbReference>
<dbReference type="SMART" id="SM00471">
    <property type="entry name" value="HDc"/>
    <property type="match status" value="1"/>
</dbReference>
<feature type="domain" description="PAC" evidence="3">
    <location>
        <begin position="87"/>
        <end position="136"/>
    </location>
</feature>
<dbReference type="Pfam" id="PF13487">
    <property type="entry name" value="HD_5"/>
    <property type="match status" value="1"/>
</dbReference>
<dbReference type="SMART" id="SM00091">
    <property type="entry name" value="PAS"/>
    <property type="match status" value="1"/>
</dbReference>
<feature type="domain" description="HD-GYP" evidence="5">
    <location>
        <begin position="141"/>
        <end position="333"/>
    </location>
</feature>
<evidence type="ECO:0000259" key="3">
    <source>
        <dbReference type="PROSITE" id="PS50113"/>
    </source>
</evidence>
<gene>
    <name evidence="6" type="ORF">OP8BY_1872</name>
</gene>
<evidence type="ECO:0000259" key="4">
    <source>
        <dbReference type="PROSITE" id="PS51831"/>
    </source>
</evidence>
<dbReference type="SUPFAM" id="SSF55785">
    <property type="entry name" value="PYP-like sensor domain (PAS domain)"/>
    <property type="match status" value="1"/>
</dbReference>
<sequence length="333" mass="37898">MTADDIKNNSLEIIKAIIDNTRDSIYVVSSRGFEFVNQAFEKLTGYAEKEILSNSFNLLKLVHPEDRHLFSHRRAPLARPNLPADSGLIEFRLITRSGELRYVEASTSRLKENPDQTLTILRDITSRKQAQQELNQTLEKLRKTMSATIQAISLTVESRDPYTAGHQRRVSDLARSIATRLLLPTEQIDEIRLAALVHDLGKISVPAEILNKPGRLNEHEFSLIKDHPRVGYEIIKTIEFPWPVAEIIYQHHERLDGSGYPQGLKNGQIHPMARILAVADVVEAMLSHRPYRSAFSPQEVIREITDNRGLTYDPPAVDACIDLLREKYQLPRS</sequence>
<dbReference type="Pfam" id="PF08447">
    <property type="entry name" value="PAS_3"/>
    <property type="match status" value="1"/>
</dbReference>
<comment type="caution">
    <text evidence="6">The sequence shown here is derived from an EMBL/GenBank/DDBJ whole genome shotgun (WGS) entry which is preliminary data.</text>
</comment>
<reference evidence="6 7" key="1">
    <citation type="submission" date="2018-08" db="EMBL/GenBank/DDBJ databases">
        <title>Genome analysis of the thermophilic bacterium of the candidate phylum Aminicenantes from deep subsurface aquifer revealed its physiology and ecological role.</title>
        <authorList>
            <person name="Kadnikov V.V."/>
            <person name="Mardanov A.V."/>
            <person name="Beletsky A.V."/>
            <person name="Karnachuk O.V."/>
            <person name="Ravin N.V."/>
        </authorList>
    </citation>
    <scope>NUCLEOTIDE SEQUENCE [LARGE SCALE GENOMIC DNA]</scope>
    <source>
        <strain evidence="6">BY38</strain>
    </source>
</reference>
<dbReference type="InterPro" id="IPR037522">
    <property type="entry name" value="HD_GYP_dom"/>
</dbReference>
<dbReference type="EMBL" id="QUAH01000004">
    <property type="protein sequence ID" value="RFT16268.1"/>
    <property type="molecule type" value="Genomic_DNA"/>
</dbReference>
<dbReference type="NCBIfam" id="TIGR00229">
    <property type="entry name" value="sensory_box"/>
    <property type="match status" value="1"/>
</dbReference>
<dbReference type="CDD" id="cd00130">
    <property type="entry name" value="PAS"/>
    <property type="match status" value="1"/>
</dbReference>
<dbReference type="InterPro" id="IPR003607">
    <property type="entry name" value="HD/PDEase_dom"/>
</dbReference>
<dbReference type="AlphaFoldDB" id="A0A3E2BNH6"/>
<feature type="domain" description="PAS" evidence="2">
    <location>
        <begin position="10"/>
        <end position="67"/>
    </location>
</feature>
<dbReference type="NCBIfam" id="TIGR00277">
    <property type="entry name" value="HDIG"/>
    <property type="match status" value="1"/>
</dbReference>
<dbReference type="InterPro" id="IPR000700">
    <property type="entry name" value="PAS-assoc_C"/>
</dbReference>
<name>A0A3E2BNH6_9BACT</name>
<dbReference type="SUPFAM" id="SSF109604">
    <property type="entry name" value="HD-domain/PDEase-like"/>
    <property type="match status" value="1"/>
</dbReference>
<organism evidence="6 7">
    <name type="scientific">Candidatus Saccharicenans subterraneus</name>
    <dbReference type="NCBI Taxonomy" id="2508984"/>
    <lineage>
        <taxon>Bacteria</taxon>
        <taxon>Candidatus Aminicenantota</taxon>
        <taxon>Candidatus Aminicenantia</taxon>
        <taxon>Candidatus Aminicenantales</taxon>
        <taxon>Candidatus Saccharicenantaceae</taxon>
        <taxon>Candidatus Saccharicenans</taxon>
    </lineage>
</organism>
<protein>
    <submittedName>
        <fullName evidence="6">Response regulator/sensory box/HDIG domain protein</fullName>
    </submittedName>
</protein>
<keyword evidence="1" id="KW-0175">Coiled coil</keyword>
<evidence type="ECO:0000313" key="7">
    <source>
        <dbReference type="Proteomes" id="UP000257323"/>
    </source>
</evidence>
<feature type="coiled-coil region" evidence="1">
    <location>
        <begin position="121"/>
        <end position="151"/>
    </location>
</feature>
<dbReference type="Proteomes" id="UP000257323">
    <property type="component" value="Unassembled WGS sequence"/>
</dbReference>